<dbReference type="InterPro" id="IPR049073">
    <property type="entry name" value="T6SS_VgrG3-like_C"/>
</dbReference>
<dbReference type="RefSeq" id="WP_078683562.1">
    <property type="nucleotide sequence ID" value="NZ_FUYA01000001.1"/>
</dbReference>
<dbReference type="STRING" id="1121442.SAMN02745702_00240"/>
<keyword evidence="4" id="KW-1185">Reference proteome</keyword>
<dbReference type="SUPFAM" id="SSF53955">
    <property type="entry name" value="Lysozyme-like"/>
    <property type="match status" value="1"/>
</dbReference>
<feature type="region of interest" description="Disordered" evidence="1">
    <location>
        <begin position="135"/>
        <end position="176"/>
    </location>
</feature>
<sequence length="400" mass="42440">MSKVSGVSQQLTAQERLAEIRQYAARHASGGAFAGLLRNILGGDASTYSSIQAQLMLGGQFLNTMDGDSADHVSGHTAQELARLSDASMLMDSLLGEKSEHEPTDLLGGMIGGMPAGAQTLATMLSALEGAHATDKNLSQEQMQQSRDAKTVDSVEQDSSEMAPPVASSTASPLRDAAEQTLAEKSFGSKEAADLAGLLAARFESNGDPGVIGYDRHGGTSYGLYQISSRAGTFDSFLTFLSDREPEWASDLRAAGRANTGSKYGPVPSVWRRIAKADGQHFSDLQHEFIRQTHFMPAAEKLAALTGIDLRSEGGVLGQVLWSTAVQHGASGSVRIFAEALDAIKGASAGNFDMSLIKEIYKTRGKQFSSSTPRVQAAVQDRFSREMELALNMLGDSSLA</sequence>
<dbReference type="OrthoDB" id="5378899at2"/>
<evidence type="ECO:0000313" key="3">
    <source>
        <dbReference type="EMBL" id="SKA63939.1"/>
    </source>
</evidence>
<reference evidence="3 4" key="1">
    <citation type="submission" date="2017-02" db="EMBL/GenBank/DDBJ databases">
        <authorList>
            <person name="Peterson S.W."/>
        </authorList>
    </citation>
    <scope>NUCLEOTIDE SEQUENCE [LARGE SCALE GENOMIC DNA]</scope>
    <source>
        <strain evidence="3 4">DSM 18034</strain>
    </source>
</reference>
<dbReference type="Pfam" id="PF21277">
    <property type="entry name" value="T6SS_VgrG3-like_C"/>
    <property type="match status" value="1"/>
</dbReference>
<feature type="domain" description="Type VI secretion system spike protein VgrG3-like C-terminal" evidence="2">
    <location>
        <begin position="197"/>
        <end position="386"/>
    </location>
</feature>
<evidence type="ECO:0000256" key="1">
    <source>
        <dbReference type="SAM" id="MobiDB-lite"/>
    </source>
</evidence>
<name>A0A1T4VG64_9BACT</name>
<organism evidence="3 4">
    <name type="scientific">Desulfobaculum bizertense DSM 18034</name>
    <dbReference type="NCBI Taxonomy" id="1121442"/>
    <lineage>
        <taxon>Bacteria</taxon>
        <taxon>Pseudomonadati</taxon>
        <taxon>Thermodesulfobacteriota</taxon>
        <taxon>Desulfovibrionia</taxon>
        <taxon>Desulfovibrionales</taxon>
        <taxon>Desulfovibrionaceae</taxon>
        <taxon>Desulfobaculum</taxon>
    </lineage>
</organism>
<evidence type="ECO:0000313" key="4">
    <source>
        <dbReference type="Proteomes" id="UP000189733"/>
    </source>
</evidence>
<dbReference type="InterPro" id="IPR023346">
    <property type="entry name" value="Lysozyme-like_dom_sf"/>
</dbReference>
<evidence type="ECO:0000259" key="2">
    <source>
        <dbReference type="Pfam" id="PF21277"/>
    </source>
</evidence>
<dbReference type="EMBL" id="FUYA01000001">
    <property type="protein sequence ID" value="SKA63939.1"/>
    <property type="molecule type" value="Genomic_DNA"/>
</dbReference>
<feature type="compositionally biased region" description="Polar residues" evidence="1">
    <location>
        <begin position="136"/>
        <end position="146"/>
    </location>
</feature>
<dbReference type="AlphaFoldDB" id="A0A1T4VG64"/>
<gene>
    <name evidence="3" type="ORF">SAMN02745702_00240</name>
</gene>
<accession>A0A1T4VG64</accession>
<protein>
    <recommendedName>
        <fullName evidence="2">Type VI secretion system spike protein VgrG3-like C-terminal domain-containing protein</fullName>
    </recommendedName>
</protein>
<dbReference type="Proteomes" id="UP000189733">
    <property type="component" value="Unassembled WGS sequence"/>
</dbReference>
<proteinExistence type="predicted"/>